<keyword evidence="1" id="KW-0808">Transferase</keyword>
<evidence type="ECO:0000256" key="2">
    <source>
        <dbReference type="ARBA" id="ARBA00022777"/>
    </source>
</evidence>
<feature type="transmembrane region" description="Helical" evidence="4">
    <location>
        <begin position="155"/>
        <end position="176"/>
    </location>
</feature>
<keyword evidence="4" id="KW-1133">Transmembrane helix</keyword>
<keyword evidence="4" id="KW-0812">Transmembrane</keyword>
<keyword evidence="3" id="KW-0902">Two-component regulatory system</keyword>
<keyword evidence="4" id="KW-0472">Membrane</keyword>
<dbReference type="Proteomes" id="UP000437736">
    <property type="component" value="Unassembled WGS sequence"/>
</dbReference>
<evidence type="ECO:0000256" key="1">
    <source>
        <dbReference type="ARBA" id="ARBA00022679"/>
    </source>
</evidence>
<dbReference type="SUPFAM" id="SSF55874">
    <property type="entry name" value="ATPase domain of HSP90 chaperone/DNA topoisomerase II/histidine kinase"/>
    <property type="match status" value="1"/>
</dbReference>
<dbReference type="InterPro" id="IPR050482">
    <property type="entry name" value="Sensor_HK_TwoCompSys"/>
</dbReference>
<comment type="caution">
    <text evidence="6">The sequence shown here is derived from an EMBL/GenBank/DDBJ whole genome shotgun (WGS) entry which is preliminary data.</text>
</comment>
<protein>
    <submittedName>
        <fullName evidence="6">Sensor histidine kinase</fullName>
    </submittedName>
</protein>
<feature type="transmembrane region" description="Helical" evidence="4">
    <location>
        <begin position="125"/>
        <end position="143"/>
    </location>
</feature>
<dbReference type="InterPro" id="IPR011712">
    <property type="entry name" value="Sig_transdc_His_kin_sub3_dim/P"/>
</dbReference>
<gene>
    <name evidence="6" type="ORF">GHK86_06125</name>
</gene>
<feature type="transmembrane region" description="Helical" evidence="4">
    <location>
        <begin position="85"/>
        <end position="118"/>
    </location>
</feature>
<evidence type="ECO:0000313" key="6">
    <source>
        <dbReference type="EMBL" id="MST32299.1"/>
    </source>
</evidence>
<accession>A0ABW9QRF1</accession>
<organism evidence="6 7">
    <name type="scientific">Acidiferrimicrobium australe</name>
    <dbReference type="NCBI Taxonomy" id="2664430"/>
    <lineage>
        <taxon>Bacteria</taxon>
        <taxon>Bacillati</taxon>
        <taxon>Actinomycetota</taxon>
        <taxon>Acidimicrobiia</taxon>
        <taxon>Acidimicrobiales</taxon>
        <taxon>Acidimicrobiaceae</taxon>
        <taxon>Acidiferrimicrobium</taxon>
    </lineage>
</organism>
<dbReference type="EMBL" id="WJHE01000265">
    <property type="protein sequence ID" value="MST32299.1"/>
    <property type="molecule type" value="Genomic_DNA"/>
</dbReference>
<dbReference type="PANTHER" id="PTHR24421">
    <property type="entry name" value="NITRATE/NITRITE SENSOR PROTEIN NARX-RELATED"/>
    <property type="match status" value="1"/>
</dbReference>
<dbReference type="Gene3D" id="3.30.565.10">
    <property type="entry name" value="Histidine kinase-like ATPase, C-terminal domain"/>
    <property type="match status" value="1"/>
</dbReference>
<feature type="transmembrane region" description="Helical" evidence="4">
    <location>
        <begin position="55"/>
        <end position="73"/>
    </location>
</feature>
<sequence>MTEAACVEPADTGWVSQQRRWASGWRRTVFPAVFLLYLAETAGAVAQYNRAAGEVAGFLVLAAFCAAYVVALTRDTFTARAPTFWAIFAVQVACLAAELPLAHGAAFVMAVFIVVLAVGRLHARAAPIVVAFTAGAVLLPAAVPSWHQGPASGAAVGTAFAIPMVALAMFSFFNVLRGNVALAQARSEVSRLAAENERIRIARDLHDLLGHSLTTIIVKAELARRLAATDAGAAAAEIAEVEALTRAALADVRAAVSRYREPTVAGELATGRELLHAAGITADLPRSVDGIDERGRELFAWVLREGLTNVVRHAHASTCTVTLTADAVQIDDDGTGGDLGATGSGLSGLRERVDAAGGTIEAGPSPSGGWRLRVALTPEHALR</sequence>
<keyword evidence="7" id="KW-1185">Reference proteome</keyword>
<dbReference type="GO" id="GO:0016301">
    <property type="term" value="F:kinase activity"/>
    <property type="evidence" value="ECO:0007669"/>
    <property type="project" value="UniProtKB-KW"/>
</dbReference>
<dbReference type="InterPro" id="IPR036890">
    <property type="entry name" value="HATPase_C_sf"/>
</dbReference>
<dbReference type="Pfam" id="PF07730">
    <property type="entry name" value="HisKA_3"/>
    <property type="match status" value="1"/>
</dbReference>
<dbReference type="Gene3D" id="1.20.5.1930">
    <property type="match status" value="1"/>
</dbReference>
<dbReference type="PANTHER" id="PTHR24421:SF63">
    <property type="entry name" value="SENSOR HISTIDINE KINASE DESK"/>
    <property type="match status" value="1"/>
</dbReference>
<name>A0ABW9QRF1_9ACTN</name>
<proteinExistence type="predicted"/>
<keyword evidence="2 6" id="KW-0418">Kinase</keyword>
<feature type="domain" description="Signal transduction histidine kinase subgroup 3 dimerisation and phosphoacceptor" evidence="5">
    <location>
        <begin position="197"/>
        <end position="262"/>
    </location>
</feature>
<dbReference type="CDD" id="cd16917">
    <property type="entry name" value="HATPase_UhpB-NarQ-NarX-like"/>
    <property type="match status" value="1"/>
</dbReference>
<evidence type="ECO:0000259" key="5">
    <source>
        <dbReference type="Pfam" id="PF07730"/>
    </source>
</evidence>
<evidence type="ECO:0000256" key="3">
    <source>
        <dbReference type="ARBA" id="ARBA00023012"/>
    </source>
</evidence>
<evidence type="ECO:0000313" key="7">
    <source>
        <dbReference type="Proteomes" id="UP000437736"/>
    </source>
</evidence>
<reference evidence="6 7" key="1">
    <citation type="submission" date="2019-11" db="EMBL/GenBank/DDBJ databases">
        <title>Acidiferrimicrobium australis gen. nov., sp. nov., an acidophilic and obligately heterotrophic, member of the Actinobacteria that catalyses dissimilatory oxido- reduction of iron isolated from metal-rich acidic water in Chile.</title>
        <authorList>
            <person name="Gonzalez D."/>
            <person name="Huber K."/>
            <person name="Hedrich S."/>
            <person name="Rojas-Villalobos C."/>
            <person name="Quatrini R."/>
            <person name="Dinamarca M.A."/>
            <person name="Schwarz A."/>
            <person name="Canales C."/>
            <person name="Nancucheo I."/>
        </authorList>
    </citation>
    <scope>NUCLEOTIDE SEQUENCE [LARGE SCALE GENOMIC DNA]</scope>
    <source>
        <strain evidence="6 7">USS-CCA1</strain>
    </source>
</reference>
<evidence type="ECO:0000256" key="4">
    <source>
        <dbReference type="SAM" id="Phobius"/>
    </source>
</evidence>